<accession>A0A1F5F771</accession>
<comment type="caution">
    <text evidence="2">The sequence shown here is derived from an EMBL/GenBank/DDBJ whole genome shotgun (WGS) entry which is preliminary data.</text>
</comment>
<dbReference type="Proteomes" id="UP000177187">
    <property type="component" value="Unassembled WGS sequence"/>
</dbReference>
<feature type="domain" description="Dinitrogenase iron-molybdenum cofactor biosynthesis" evidence="1">
    <location>
        <begin position="18"/>
        <end position="108"/>
    </location>
</feature>
<gene>
    <name evidence="2" type="ORF">A2Y64_03880</name>
</gene>
<dbReference type="PANTHER" id="PTHR42983">
    <property type="entry name" value="DINITROGENASE IRON-MOLYBDENUM COFACTOR PROTEIN-RELATED"/>
    <property type="match status" value="1"/>
</dbReference>
<dbReference type="Gene3D" id="3.30.420.130">
    <property type="entry name" value="Dinitrogenase iron-molybdenum cofactor biosynthesis domain"/>
    <property type="match status" value="1"/>
</dbReference>
<protein>
    <recommendedName>
        <fullName evidence="1">Dinitrogenase iron-molybdenum cofactor biosynthesis domain-containing protein</fullName>
    </recommendedName>
</protein>
<dbReference type="PANTHER" id="PTHR42983:SF1">
    <property type="entry name" value="IRON-MOLYBDENUM PROTEIN"/>
    <property type="match status" value="1"/>
</dbReference>
<evidence type="ECO:0000313" key="2">
    <source>
        <dbReference type="EMBL" id="OGD75471.1"/>
    </source>
</evidence>
<dbReference type="STRING" id="1817816.A2Y64_03880"/>
<dbReference type="EMBL" id="MFAF01000071">
    <property type="protein sequence ID" value="OGD75471.1"/>
    <property type="molecule type" value="Genomic_DNA"/>
</dbReference>
<proteinExistence type="predicted"/>
<dbReference type="InterPro" id="IPR003731">
    <property type="entry name" value="Di-Nase_FeMo-co_biosynth"/>
</dbReference>
<dbReference type="AlphaFoldDB" id="A0A1F5F771"/>
<name>A0A1F5F771_9BACT</name>
<sequence>MSKKRLIAVSAEEDRGLDSPVCGRFGHAPYFFFVEEVGGRLGECRCLANPFFEDHQPAQVPLFIKKQGANVIISGNMGSSATQIFSHHGIEVVTGASGTVREAVAAFLKGGIKKGWQPYVHRGDGEHRH</sequence>
<evidence type="ECO:0000259" key="1">
    <source>
        <dbReference type="Pfam" id="PF02579"/>
    </source>
</evidence>
<dbReference type="CDD" id="cd00851">
    <property type="entry name" value="MTH1175"/>
    <property type="match status" value="1"/>
</dbReference>
<organism evidence="2 3">
    <name type="scientific">Candidatus Coatesbacteria bacterium RBG_13_66_14</name>
    <dbReference type="NCBI Taxonomy" id="1817816"/>
    <lineage>
        <taxon>Bacteria</taxon>
        <taxon>Candidatus Coatesiibacteriota</taxon>
    </lineage>
</organism>
<dbReference type="Pfam" id="PF02579">
    <property type="entry name" value="Nitro_FeMo-Co"/>
    <property type="match status" value="1"/>
</dbReference>
<evidence type="ECO:0000313" key="3">
    <source>
        <dbReference type="Proteomes" id="UP000177187"/>
    </source>
</evidence>
<reference evidence="2 3" key="1">
    <citation type="journal article" date="2016" name="Nat. Commun.">
        <title>Thousands of microbial genomes shed light on interconnected biogeochemical processes in an aquifer system.</title>
        <authorList>
            <person name="Anantharaman K."/>
            <person name="Brown C.T."/>
            <person name="Hug L.A."/>
            <person name="Sharon I."/>
            <person name="Castelle C.J."/>
            <person name="Probst A.J."/>
            <person name="Thomas B.C."/>
            <person name="Singh A."/>
            <person name="Wilkins M.J."/>
            <person name="Karaoz U."/>
            <person name="Brodie E.L."/>
            <person name="Williams K.H."/>
            <person name="Hubbard S.S."/>
            <person name="Banfield J.F."/>
        </authorList>
    </citation>
    <scope>NUCLEOTIDE SEQUENCE [LARGE SCALE GENOMIC DNA]</scope>
</reference>
<dbReference type="SUPFAM" id="SSF53146">
    <property type="entry name" value="Nitrogenase accessory factor-like"/>
    <property type="match status" value="1"/>
</dbReference>
<dbReference type="InterPro" id="IPR033913">
    <property type="entry name" value="MTH1175_dom"/>
</dbReference>
<dbReference type="InterPro" id="IPR036105">
    <property type="entry name" value="DiNase_FeMo-co_biosyn_sf"/>
</dbReference>